<protein>
    <submittedName>
        <fullName evidence="1">Uncharacterized protein</fullName>
    </submittedName>
</protein>
<dbReference type="AlphaFoldDB" id="M3ARH6"/>
<dbReference type="RefSeq" id="XP_016756210.1">
    <property type="nucleotide sequence ID" value="XM_016901697.1"/>
</dbReference>
<sequence length="244" mass="28591">MSTTAILPVFGPEEEPTQMLGLKWLRRLENHLCTWPGKSLPWSNEQLPAWCSRGYDLVVAFRESYVTWYCAEFRKQPLRRIEVVYPYHSTSDNPFASAIAIRNVINVQVWEWRRQPLYVGNPDHAQVHKLLDLVEAGQKKGDWICALPSDFLDVTDMVNYVPLDELRSISRARRKFDLEVIKRVGVDASRQDEKRTREQMAKEGKWSEVVYEPYEKLMRKYMGKDESWSYRVVLSKTPNPSTGY</sequence>
<dbReference type="HOGENOM" id="CLU_1138598_0_0_1"/>
<evidence type="ECO:0000313" key="1">
    <source>
        <dbReference type="EMBL" id="EMF08089.1"/>
    </source>
</evidence>
<name>M3ARH6_SPHMS</name>
<dbReference type="Proteomes" id="UP000016931">
    <property type="component" value="Unassembled WGS sequence"/>
</dbReference>
<proteinExistence type="predicted"/>
<gene>
    <name evidence="1" type="ORF">SEPMUDRAFT_121587</name>
</gene>
<keyword evidence="2" id="KW-1185">Reference proteome</keyword>
<organism evidence="1 2">
    <name type="scientific">Sphaerulina musiva (strain SO2202)</name>
    <name type="common">Poplar stem canker fungus</name>
    <name type="synonym">Septoria musiva</name>
    <dbReference type="NCBI Taxonomy" id="692275"/>
    <lineage>
        <taxon>Eukaryota</taxon>
        <taxon>Fungi</taxon>
        <taxon>Dikarya</taxon>
        <taxon>Ascomycota</taxon>
        <taxon>Pezizomycotina</taxon>
        <taxon>Dothideomycetes</taxon>
        <taxon>Dothideomycetidae</taxon>
        <taxon>Mycosphaerellales</taxon>
        <taxon>Mycosphaerellaceae</taxon>
        <taxon>Sphaerulina</taxon>
    </lineage>
</organism>
<dbReference type="EMBL" id="KB456272">
    <property type="protein sequence ID" value="EMF08089.1"/>
    <property type="molecule type" value="Genomic_DNA"/>
</dbReference>
<accession>M3ARH6</accession>
<evidence type="ECO:0000313" key="2">
    <source>
        <dbReference type="Proteomes" id="UP000016931"/>
    </source>
</evidence>
<reference evidence="1 2" key="1">
    <citation type="journal article" date="2012" name="PLoS Pathog.">
        <title>Diverse lifestyles and strategies of plant pathogenesis encoded in the genomes of eighteen Dothideomycetes fungi.</title>
        <authorList>
            <person name="Ohm R.A."/>
            <person name="Feau N."/>
            <person name="Henrissat B."/>
            <person name="Schoch C.L."/>
            <person name="Horwitz B.A."/>
            <person name="Barry K.W."/>
            <person name="Condon B.J."/>
            <person name="Copeland A.C."/>
            <person name="Dhillon B."/>
            <person name="Glaser F."/>
            <person name="Hesse C.N."/>
            <person name="Kosti I."/>
            <person name="LaButti K."/>
            <person name="Lindquist E.A."/>
            <person name="Lucas S."/>
            <person name="Salamov A.A."/>
            <person name="Bradshaw R.E."/>
            <person name="Ciuffetti L."/>
            <person name="Hamelin R.C."/>
            <person name="Kema G.H.J."/>
            <person name="Lawrence C."/>
            <person name="Scott J.A."/>
            <person name="Spatafora J.W."/>
            <person name="Turgeon B.G."/>
            <person name="de Wit P.J.G.M."/>
            <person name="Zhong S."/>
            <person name="Goodwin S.B."/>
            <person name="Grigoriev I.V."/>
        </authorList>
    </citation>
    <scope>NUCLEOTIDE SEQUENCE [LARGE SCALE GENOMIC DNA]</scope>
    <source>
        <strain evidence="1 2">SO2202</strain>
    </source>
</reference>
<dbReference type="GeneID" id="27898834"/>